<evidence type="ECO:0000256" key="7">
    <source>
        <dbReference type="RuleBase" id="RU003322"/>
    </source>
</evidence>
<dbReference type="Proteomes" id="UP001149140">
    <property type="component" value="Unassembled WGS sequence"/>
</dbReference>
<dbReference type="Gene3D" id="3.30.420.40">
    <property type="match status" value="2"/>
</dbReference>
<dbReference type="InterPro" id="IPR013126">
    <property type="entry name" value="Hsp_70_fam"/>
</dbReference>
<keyword evidence="6" id="KW-0143">Chaperone</keyword>
<dbReference type="AlphaFoldDB" id="A0A9X3MZD6"/>
<gene>
    <name evidence="8" type="ORF">OM076_33975</name>
</gene>
<sequence>MTSTDRFEGRRVLGIDLGTTNSAVAVWDEAAGRVVPLADPDGVVLMPSLVGWDAGRRRWVVGAEAAELADRNPSAVAYSVKRHMGRRFDEPSVMQDSRTVAYRMLPGDADDPLRAIAIDFGEARLTPPDIAAKVLSKLRYTAATALGVPLEGLRKAVITVPAYFNLLQRRATLLAAEFAGLEAEILNEPTAAALTCADLLDENPRLFLIYDLGGGTFDLSLLEAKRDEAGYLFETLTVHGDTRLGGDDIDRAVTDWLLRQSREAAPTPAFREAVRHAAERAKIELSSGETTMALGRRMTRAQLVECSGAVLADTRRLADEAVREISGLEWSNIDDVILVGGQTRMPAVQAQVSELLGATPRLAPEPELAVALGAAEYAHMLSRGRRRFHERALVNVLALPLGIKLDDDRFHVLVEANVTIPHRSKVFPVTTREDNQETVRVEVLQGTRTATRVSECILLGPILMDVEAGRAGTARLNVVFDVHSDGTMTAIVSDPVHERVGRLDVVDSRRLNTFRGQHDKPMGEPHADR</sequence>
<name>A0A9X3MZD6_9ACTN</name>
<keyword evidence="2" id="KW-0597">Phosphoprotein</keyword>
<reference evidence="8" key="1">
    <citation type="submission" date="2022-10" db="EMBL/GenBank/DDBJ databases">
        <title>The WGS of Solirubrobacter ginsenosidimutans DSM 21036.</title>
        <authorList>
            <person name="Jiang Z."/>
        </authorList>
    </citation>
    <scope>NUCLEOTIDE SEQUENCE</scope>
    <source>
        <strain evidence="8">DSM 21036</strain>
    </source>
</reference>
<evidence type="ECO:0000313" key="8">
    <source>
        <dbReference type="EMBL" id="MDA0165327.1"/>
    </source>
</evidence>
<accession>A0A9X3MZD6</accession>
<dbReference type="InterPro" id="IPR029047">
    <property type="entry name" value="HSP70_peptide-bd_sf"/>
</dbReference>
<dbReference type="InterPro" id="IPR018181">
    <property type="entry name" value="Heat_shock_70_CS"/>
</dbReference>
<dbReference type="Gene3D" id="2.60.34.10">
    <property type="entry name" value="Substrate Binding Domain Of DNAk, Chain A, domain 1"/>
    <property type="match status" value="1"/>
</dbReference>
<proteinExistence type="inferred from homology"/>
<dbReference type="Pfam" id="PF00012">
    <property type="entry name" value="HSP70"/>
    <property type="match status" value="1"/>
</dbReference>
<evidence type="ECO:0000313" key="9">
    <source>
        <dbReference type="Proteomes" id="UP001149140"/>
    </source>
</evidence>
<evidence type="ECO:0000256" key="1">
    <source>
        <dbReference type="ARBA" id="ARBA00007381"/>
    </source>
</evidence>
<dbReference type="PROSITE" id="PS00329">
    <property type="entry name" value="HSP70_2"/>
    <property type="match status" value="1"/>
</dbReference>
<evidence type="ECO:0000256" key="3">
    <source>
        <dbReference type="ARBA" id="ARBA00022741"/>
    </source>
</evidence>
<protein>
    <submittedName>
        <fullName evidence="8">Heat shock 70 family protein</fullName>
    </submittedName>
</protein>
<evidence type="ECO:0000256" key="4">
    <source>
        <dbReference type="ARBA" id="ARBA00022840"/>
    </source>
</evidence>
<dbReference type="SUPFAM" id="SSF53067">
    <property type="entry name" value="Actin-like ATPase domain"/>
    <property type="match status" value="2"/>
</dbReference>
<dbReference type="GO" id="GO:0005524">
    <property type="term" value="F:ATP binding"/>
    <property type="evidence" value="ECO:0007669"/>
    <property type="project" value="UniProtKB-KW"/>
</dbReference>
<dbReference type="PANTHER" id="PTHR19375">
    <property type="entry name" value="HEAT SHOCK PROTEIN 70KDA"/>
    <property type="match status" value="1"/>
</dbReference>
<dbReference type="PROSITE" id="PS00297">
    <property type="entry name" value="HSP70_1"/>
    <property type="match status" value="1"/>
</dbReference>
<dbReference type="GO" id="GO:0140662">
    <property type="term" value="F:ATP-dependent protein folding chaperone"/>
    <property type="evidence" value="ECO:0007669"/>
    <property type="project" value="InterPro"/>
</dbReference>
<keyword evidence="3 7" id="KW-0547">Nucleotide-binding</keyword>
<evidence type="ECO:0000256" key="2">
    <source>
        <dbReference type="ARBA" id="ARBA00022553"/>
    </source>
</evidence>
<organism evidence="8 9">
    <name type="scientific">Solirubrobacter ginsenosidimutans</name>
    <dbReference type="NCBI Taxonomy" id="490573"/>
    <lineage>
        <taxon>Bacteria</taxon>
        <taxon>Bacillati</taxon>
        <taxon>Actinomycetota</taxon>
        <taxon>Thermoleophilia</taxon>
        <taxon>Solirubrobacterales</taxon>
        <taxon>Solirubrobacteraceae</taxon>
        <taxon>Solirubrobacter</taxon>
    </lineage>
</organism>
<keyword evidence="5 8" id="KW-0346">Stress response</keyword>
<dbReference type="RefSeq" id="WP_270044584.1">
    <property type="nucleotide sequence ID" value="NZ_JAPDOD010000045.1"/>
</dbReference>
<dbReference type="EMBL" id="JAPDOD010000045">
    <property type="protein sequence ID" value="MDA0165327.1"/>
    <property type="molecule type" value="Genomic_DNA"/>
</dbReference>
<evidence type="ECO:0000256" key="6">
    <source>
        <dbReference type="ARBA" id="ARBA00023186"/>
    </source>
</evidence>
<dbReference type="Gene3D" id="3.90.640.10">
    <property type="entry name" value="Actin, Chain A, domain 4"/>
    <property type="match status" value="1"/>
</dbReference>
<comment type="similarity">
    <text evidence="1 7">Belongs to the heat shock protein 70 family.</text>
</comment>
<dbReference type="PRINTS" id="PR00301">
    <property type="entry name" value="HEATSHOCK70"/>
</dbReference>
<dbReference type="PROSITE" id="PS01036">
    <property type="entry name" value="HSP70_3"/>
    <property type="match status" value="1"/>
</dbReference>
<evidence type="ECO:0000256" key="5">
    <source>
        <dbReference type="ARBA" id="ARBA00023016"/>
    </source>
</evidence>
<comment type="caution">
    <text evidence="8">The sequence shown here is derived from an EMBL/GenBank/DDBJ whole genome shotgun (WGS) entry which is preliminary data.</text>
</comment>
<dbReference type="SUPFAM" id="SSF100920">
    <property type="entry name" value="Heat shock protein 70kD (HSP70), peptide-binding domain"/>
    <property type="match status" value="1"/>
</dbReference>
<keyword evidence="4 7" id="KW-0067">ATP-binding</keyword>
<keyword evidence="9" id="KW-1185">Reference proteome</keyword>
<dbReference type="InterPro" id="IPR043129">
    <property type="entry name" value="ATPase_NBD"/>
</dbReference>